<dbReference type="AlphaFoldDB" id="A0A9P6E3V5"/>
<dbReference type="EMBL" id="MU157963">
    <property type="protein sequence ID" value="KAF9522051.1"/>
    <property type="molecule type" value="Genomic_DNA"/>
</dbReference>
<evidence type="ECO:0000313" key="3">
    <source>
        <dbReference type="Proteomes" id="UP000807306"/>
    </source>
</evidence>
<proteinExistence type="predicted"/>
<protein>
    <submittedName>
        <fullName evidence="2">Uncharacterized protein</fullName>
    </submittedName>
</protein>
<evidence type="ECO:0000256" key="1">
    <source>
        <dbReference type="SAM" id="MobiDB-lite"/>
    </source>
</evidence>
<evidence type="ECO:0000313" key="2">
    <source>
        <dbReference type="EMBL" id="KAF9522051.1"/>
    </source>
</evidence>
<name>A0A9P6E3V5_9AGAR</name>
<dbReference type="Proteomes" id="UP000807306">
    <property type="component" value="Unassembled WGS sequence"/>
</dbReference>
<feature type="compositionally biased region" description="Basic and acidic residues" evidence="1">
    <location>
        <begin position="173"/>
        <end position="186"/>
    </location>
</feature>
<reference evidence="2" key="1">
    <citation type="submission" date="2020-11" db="EMBL/GenBank/DDBJ databases">
        <authorList>
            <consortium name="DOE Joint Genome Institute"/>
            <person name="Ahrendt S."/>
            <person name="Riley R."/>
            <person name="Andreopoulos W."/>
            <person name="Labutti K."/>
            <person name="Pangilinan J."/>
            <person name="Ruiz-Duenas F.J."/>
            <person name="Barrasa J.M."/>
            <person name="Sanchez-Garcia M."/>
            <person name="Camarero S."/>
            <person name="Miyauchi S."/>
            <person name="Serrano A."/>
            <person name="Linde D."/>
            <person name="Babiker R."/>
            <person name="Drula E."/>
            <person name="Ayuso-Fernandez I."/>
            <person name="Pacheco R."/>
            <person name="Padilla G."/>
            <person name="Ferreira P."/>
            <person name="Barriuso J."/>
            <person name="Kellner H."/>
            <person name="Castanera R."/>
            <person name="Alfaro M."/>
            <person name="Ramirez L."/>
            <person name="Pisabarro A.G."/>
            <person name="Kuo A."/>
            <person name="Tritt A."/>
            <person name="Lipzen A."/>
            <person name="He G."/>
            <person name="Yan M."/>
            <person name="Ng V."/>
            <person name="Cullen D."/>
            <person name="Martin F."/>
            <person name="Rosso M.-N."/>
            <person name="Henrissat B."/>
            <person name="Hibbett D."/>
            <person name="Martinez A.T."/>
            <person name="Grigoriev I.V."/>
        </authorList>
    </citation>
    <scope>NUCLEOTIDE SEQUENCE</scope>
    <source>
        <strain evidence="2">CBS 506.95</strain>
    </source>
</reference>
<keyword evidence="3" id="KW-1185">Reference proteome</keyword>
<sequence>MPVDRSKKKVADKAGHLSIPPNANWSIDDVPIFLKFLKQVKSSEEIPALREEFLKAHPKCDSCAHQVKCKPNPTENFSVRCERCVGRHQVCPRQTAFCIYYIFRHMEKPMEEIQEMYDVYGDIVRGKFKAETQRKPQGSTIRVSRKVPERHIEYIVISDDDNSDKNGQTSRSKGKEKVKEEIKEQDDVTMAEVGEKASTPEVENANEKVDIEKLLLLTALFAMLRDRIRSKVRKFKADKEVDTLEALLSEIEQLDGIGQGFSDALGDVETNNLEFSKILH</sequence>
<organism evidence="2 3">
    <name type="scientific">Crepidotus variabilis</name>
    <dbReference type="NCBI Taxonomy" id="179855"/>
    <lineage>
        <taxon>Eukaryota</taxon>
        <taxon>Fungi</taxon>
        <taxon>Dikarya</taxon>
        <taxon>Basidiomycota</taxon>
        <taxon>Agaricomycotina</taxon>
        <taxon>Agaricomycetes</taxon>
        <taxon>Agaricomycetidae</taxon>
        <taxon>Agaricales</taxon>
        <taxon>Agaricineae</taxon>
        <taxon>Crepidotaceae</taxon>
        <taxon>Crepidotus</taxon>
    </lineage>
</organism>
<accession>A0A9P6E3V5</accession>
<gene>
    <name evidence="2" type="ORF">CPB83DRAFT_865014</name>
</gene>
<comment type="caution">
    <text evidence="2">The sequence shown here is derived from an EMBL/GenBank/DDBJ whole genome shotgun (WGS) entry which is preliminary data.</text>
</comment>
<feature type="region of interest" description="Disordered" evidence="1">
    <location>
        <begin position="157"/>
        <end position="186"/>
    </location>
</feature>